<accession>A0A0E9P5M2</accession>
<evidence type="ECO:0000313" key="1">
    <source>
        <dbReference type="EMBL" id="JAG99810.1"/>
    </source>
</evidence>
<name>A0A0E9P5M2_ANGAN</name>
<reference evidence="1" key="1">
    <citation type="submission" date="2014-11" db="EMBL/GenBank/DDBJ databases">
        <authorList>
            <person name="Amaro Gonzalez C."/>
        </authorList>
    </citation>
    <scope>NUCLEOTIDE SEQUENCE</scope>
</reference>
<sequence length="29" mass="2864">MSQKFWGGRGGGVGGAVACLCPIIRANAS</sequence>
<reference evidence="1" key="2">
    <citation type="journal article" date="2015" name="Fish Shellfish Immunol.">
        <title>Early steps in the European eel (Anguilla anguilla)-Vibrio vulnificus interaction in the gills: Role of the RtxA13 toxin.</title>
        <authorList>
            <person name="Callol A."/>
            <person name="Pajuelo D."/>
            <person name="Ebbesson L."/>
            <person name="Teles M."/>
            <person name="MacKenzie S."/>
            <person name="Amaro C."/>
        </authorList>
    </citation>
    <scope>NUCLEOTIDE SEQUENCE</scope>
</reference>
<dbReference type="EMBL" id="GBXM01108766">
    <property type="protein sequence ID" value="JAG99810.1"/>
    <property type="molecule type" value="Transcribed_RNA"/>
</dbReference>
<proteinExistence type="predicted"/>
<protein>
    <submittedName>
        <fullName evidence="1">Uncharacterized protein</fullName>
    </submittedName>
</protein>
<dbReference type="AlphaFoldDB" id="A0A0E9P5M2"/>
<organism evidence="1">
    <name type="scientific">Anguilla anguilla</name>
    <name type="common">European freshwater eel</name>
    <name type="synonym">Muraena anguilla</name>
    <dbReference type="NCBI Taxonomy" id="7936"/>
    <lineage>
        <taxon>Eukaryota</taxon>
        <taxon>Metazoa</taxon>
        <taxon>Chordata</taxon>
        <taxon>Craniata</taxon>
        <taxon>Vertebrata</taxon>
        <taxon>Euteleostomi</taxon>
        <taxon>Actinopterygii</taxon>
        <taxon>Neopterygii</taxon>
        <taxon>Teleostei</taxon>
        <taxon>Anguilliformes</taxon>
        <taxon>Anguillidae</taxon>
        <taxon>Anguilla</taxon>
    </lineage>
</organism>